<sequence length="73" mass="8236">MRSVDIVHFACHGSLDGVDPLRSHLLQKKRDRTILSVHELTVLRISSKQGLRQTRIAYLPASWTAEVKAAPLF</sequence>
<protein>
    <recommendedName>
        <fullName evidence="1">CHAT domain-containing protein</fullName>
    </recommendedName>
</protein>
<dbReference type="AlphaFoldDB" id="A0A6A6E3L8"/>
<feature type="domain" description="CHAT" evidence="1">
    <location>
        <begin position="2"/>
        <end position="65"/>
    </location>
</feature>
<accession>A0A6A6E3L8</accession>
<organism evidence="2 3">
    <name type="scientific">Zopfia rhizophila CBS 207.26</name>
    <dbReference type="NCBI Taxonomy" id="1314779"/>
    <lineage>
        <taxon>Eukaryota</taxon>
        <taxon>Fungi</taxon>
        <taxon>Dikarya</taxon>
        <taxon>Ascomycota</taxon>
        <taxon>Pezizomycotina</taxon>
        <taxon>Dothideomycetes</taxon>
        <taxon>Dothideomycetes incertae sedis</taxon>
        <taxon>Zopfiaceae</taxon>
        <taxon>Zopfia</taxon>
    </lineage>
</organism>
<dbReference type="Pfam" id="PF12770">
    <property type="entry name" value="CHAT"/>
    <property type="match status" value="1"/>
</dbReference>
<name>A0A6A6E3L8_9PEZI</name>
<dbReference type="Proteomes" id="UP000800200">
    <property type="component" value="Unassembled WGS sequence"/>
</dbReference>
<keyword evidence="3" id="KW-1185">Reference proteome</keyword>
<evidence type="ECO:0000259" key="1">
    <source>
        <dbReference type="Pfam" id="PF12770"/>
    </source>
</evidence>
<proteinExistence type="predicted"/>
<reference evidence="2" key="1">
    <citation type="journal article" date="2020" name="Stud. Mycol.">
        <title>101 Dothideomycetes genomes: a test case for predicting lifestyles and emergence of pathogens.</title>
        <authorList>
            <person name="Haridas S."/>
            <person name="Albert R."/>
            <person name="Binder M."/>
            <person name="Bloem J."/>
            <person name="Labutti K."/>
            <person name="Salamov A."/>
            <person name="Andreopoulos B."/>
            <person name="Baker S."/>
            <person name="Barry K."/>
            <person name="Bills G."/>
            <person name="Bluhm B."/>
            <person name="Cannon C."/>
            <person name="Castanera R."/>
            <person name="Culley D."/>
            <person name="Daum C."/>
            <person name="Ezra D."/>
            <person name="Gonzalez J."/>
            <person name="Henrissat B."/>
            <person name="Kuo A."/>
            <person name="Liang C."/>
            <person name="Lipzen A."/>
            <person name="Lutzoni F."/>
            <person name="Magnuson J."/>
            <person name="Mondo S."/>
            <person name="Nolan M."/>
            <person name="Ohm R."/>
            <person name="Pangilinan J."/>
            <person name="Park H.-J."/>
            <person name="Ramirez L."/>
            <person name="Alfaro M."/>
            <person name="Sun H."/>
            <person name="Tritt A."/>
            <person name="Yoshinaga Y."/>
            <person name="Zwiers L.-H."/>
            <person name="Turgeon B."/>
            <person name="Goodwin S."/>
            <person name="Spatafora J."/>
            <person name="Crous P."/>
            <person name="Grigoriev I."/>
        </authorList>
    </citation>
    <scope>NUCLEOTIDE SEQUENCE</scope>
    <source>
        <strain evidence="2">CBS 207.26</strain>
    </source>
</reference>
<dbReference type="EMBL" id="ML994634">
    <property type="protein sequence ID" value="KAF2185342.1"/>
    <property type="molecule type" value="Genomic_DNA"/>
</dbReference>
<gene>
    <name evidence="2" type="ORF">K469DRAFT_708124</name>
</gene>
<dbReference type="InterPro" id="IPR024983">
    <property type="entry name" value="CHAT_dom"/>
</dbReference>
<dbReference type="OrthoDB" id="9991317at2759"/>
<evidence type="ECO:0000313" key="2">
    <source>
        <dbReference type="EMBL" id="KAF2185342.1"/>
    </source>
</evidence>
<evidence type="ECO:0000313" key="3">
    <source>
        <dbReference type="Proteomes" id="UP000800200"/>
    </source>
</evidence>